<dbReference type="InterPro" id="IPR029063">
    <property type="entry name" value="SAM-dependent_MTases_sf"/>
</dbReference>
<proteinExistence type="inferred from homology"/>
<dbReference type="Proteomes" id="UP000002627">
    <property type="component" value="Chromosome"/>
</dbReference>
<evidence type="ECO:0000256" key="1">
    <source>
        <dbReference type="ARBA" id="ARBA00010396"/>
    </source>
</evidence>
<sequence>MISQRKPTKTMTISQKTWMTSSYKIMKFKHKSVLLHETIDNLNPKDGGLYVDATFGGGGHARYLLSKLNKGTVIGFDQDEYAISMAKESFAKELQVGAEPRLMLVHDNFCHLKENLVELGISDGIDGIYYDLGVSSPQFDQPERGFSYRFDARLDMRMDQSQELDAYTMVNTWSQKELSDVLYKYGDEKFSRQIARKIVDRRKEKPIVTTFDLVDVIKDAIPAYARRSGGHPAKKSFQAIRVAVNNELVVLQESLEEAIKLLKPGGRISVITFQSHEDKIVKKIFKKYSEVEIPRGMPMVPADSKPTLRLISRKPIMASSDELEENNRSHSAKLRVAEKL</sequence>
<dbReference type="FunFam" id="1.10.150.170:FF:000001">
    <property type="entry name" value="Ribosomal RNA small subunit methyltransferase H"/>
    <property type="match status" value="1"/>
</dbReference>
<evidence type="ECO:0000313" key="9">
    <source>
        <dbReference type="EMBL" id="CAX67099.1"/>
    </source>
</evidence>
<protein>
    <recommendedName>
        <fullName evidence="7">Ribosomal RNA small subunit methyltransferase H</fullName>
        <ecNumber evidence="7">2.1.1.199</ecNumber>
    </recommendedName>
    <alternativeName>
        <fullName evidence="7">16S rRNA m(4)C1402 methyltransferase</fullName>
    </alternativeName>
    <alternativeName>
        <fullName evidence="7">rRNA (cytosine-N(4)-)-methyltransferase RsmH</fullName>
    </alternativeName>
</protein>
<evidence type="ECO:0000256" key="8">
    <source>
        <dbReference type="SAM" id="MobiDB-lite"/>
    </source>
</evidence>
<keyword evidence="2 7" id="KW-0963">Cytoplasm</keyword>
<evidence type="ECO:0000313" key="10">
    <source>
        <dbReference type="Proteomes" id="UP000002627"/>
    </source>
</evidence>
<dbReference type="GO" id="GO:0070475">
    <property type="term" value="P:rRNA base methylation"/>
    <property type="evidence" value="ECO:0007669"/>
    <property type="project" value="UniProtKB-UniRule"/>
</dbReference>
<evidence type="ECO:0000256" key="6">
    <source>
        <dbReference type="ARBA" id="ARBA00022691"/>
    </source>
</evidence>
<dbReference type="EMBL" id="FN298497">
    <property type="protein sequence ID" value="CAX67099.1"/>
    <property type="molecule type" value="Genomic_DNA"/>
</dbReference>
<dbReference type="EC" id="2.1.1.199" evidence="7"/>
<keyword evidence="6 7" id="KW-0949">S-adenosyl-L-methionine</keyword>
<evidence type="ECO:0000256" key="7">
    <source>
        <dbReference type="HAMAP-Rule" id="MF_01007"/>
    </source>
</evidence>
<feature type="binding site" evidence="7">
    <location>
        <begin position="58"/>
        <end position="60"/>
    </location>
    <ligand>
        <name>S-adenosyl-L-methionine</name>
        <dbReference type="ChEBI" id="CHEBI:59789"/>
    </ligand>
</feature>
<accession>D0R4T6</accession>
<keyword evidence="4 7" id="KW-0489">Methyltransferase</keyword>
<feature type="binding site" evidence="7">
    <location>
        <position position="138"/>
    </location>
    <ligand>
        <name>S-adenosyl-L-methionine</name>
        <dbReference type="ChEBI" id="CHEBI:59789"/>
    </ligand>
</feature>
<dbReference type="HOGENOM" id="CLU_038422_2_0_9"/>
<name>D0R4T6_LACJF</name>
<keyword evidence="10" id="KW-1185">Reference proteome</keyword>
<dbReference type="HAMAP" id="MF_01007">
    <property type="entry name" value="16SrRNA_methyltr_H"/>
    <property type="match status" value="1"/>
</dbReference>
<evidence type="ECO:0000256" key="2">
    <source>
        <dbReference type="ARBA" id="ARBA00022490"/>
    </source>
</evidence>
<dbReference type="PANTHER" id="PTHR11265:SF0">
    <property type="entry name" value="12S RRNA N4-METHYLCYTIDINE METHYLTRANSFERASE"/>
    <property type="match status" value="1"/>
</dbReference>
<keyword evidence="5 7" id="KW-0808">Transferase</keyword>
<dbReference type="Gene3D" id="3.40.50.150">
    <property type="entry name" value="Vaccinia Virus protein VP39"/>
    <property type="match status" value="1"/>
</dbReference>
<evidence type="ECO:0000256" key="5">
    <source>
        <dbReference type="ARBA" id="ARBA00022679"/>
    </source>
</evidence>
<dbReference type="GO" id="GO:0071424">
    <property type="term" value="F:rRNA (cytosine-N4-)-methyltransferase activity"/>
    <property type="evidence" value="ECO:0007669"/>
    <property type="project" value="UniProtKB-UniRule"/>
</dbReference>
<dbReference type="Gene3D" id="1.10.150.170">
    <property type="entry name" value="Putative methyltransferase TM0872, insert domain"/>
    <property type="match status" value="1"/>
</dbReference>
<dbReference type="GO" id="GO:0005737">
    <property type="term" value="C:cytoplasm"/>
    <property type="evidence" value="ECO:0007669"/>
    <property type="project" value="UniProtKB-SubCell"/>
</dbReference>
<organism evidence="9 10">
    <name type="scientific">Lactobacillus johnsonii (strain FI9785)</name>
    <dbReference type="NCBI Taxonomy" id="633699"/>
    <lineage>
        <taxon>Bacteria</taxon>
        <taxon>Bacillati</taxon>
        <taxon>Bacillota</taxon>
        <taxon>Bacilli</taxon>
        <taxon>Lactobacillales</taxon>
        <taxon>Lactobacillaceae</taxon>
        <taxon>Lactobacillus</taxon>
    </lineage>
</organism>
<dbReference type="Pfam" id="PF01795">
    <property type="entry name" value="Methyltransf_5"/>
    <property type="match status" value="1"/>
</dbReference>
<evidence type="ECO:0000256" key="4">
    <source>
        <dbReference type="ARBA" id="ARBA00022603"/>
    </source>
</evidence>
<dbReference type="SUPFAM" id="SSF53335">
    <property type="entry name" value="S-adenosyl-L-methionine-dependent methyltransferases"/>
    <property type="match status" value="1"/>
</dbReference>
<dbReference type="InterPro" id="IPR023397">
    <property type="entry name" value="SAM-dep_MeTrfase_MraW_recog"/>
</dbReference>
<dbReference type="InterPro" id="IPR002903">
    <property type="entry name" value="RsmH"/>
</dbReference>
<comment type="similarity">
    <text evidence="1 7">Belongs to the methyltransferase superfamily. RsmH family.</text>
</comment>
<evidence type="ECO:0000256" key="3">
    <source>
        <dbReference type="ARBA" id="ARBA00022552"/>
    </source>
</evidence>
<reference evidence="9 10" key="1">
    <citation type="journal article" date="2009" name="J. Bacteriol.">
        <title>Complete genome sequence of Lactobacillus johnsonii FI9785, a competitive exclusion agent against pathogens in poultry.</title>
        <authorList>
            <person name="Wegmann U."/>
            <person name="Overweg K."/>
            <person name="Horn N."/>
            <person name="Goesmann A."/>
            <person name="Narbad A."/>
            <person name="Gasson M.J."/>
            <person name="Shearman C."/>
        </authorList>
    </citation>
    <scope>NUCLEOTIDE SEQUENCE [LARGE SCALE GENOMIC DNA]</scope>
    <source>
        <strain evidence="9 10">FI9785</strain>
    </source>
</reference>
<feature type="binding site" evidence="7">
    <location>
        <position position="77"/>
    </location>
    <ligand>
        <name>S-adenosyl-L-methionine</name>
        <dbReference type="ChEBI" id="CHEBI:59789"/>
    </ligand>
</feature>
<comment type="function">
    <text evidence="7">Specifically methylates the N4 position of cytidine in position 1402 (C1402) of 16S rRNA.</text>
</comment>
<dbReference type="SUPFAM" id="SSF81799">
    <property type="entry name" value="Putative methyltransferase TM0872, insert domain"/>
    <property type="match status" value="1"/>
</dbReference>
<dbReference type="NCBIfam" id="TIGR00006">
    <property type="entry name" value="16S rRNA (cytosine(1402)-N(4))-methyltransferase RsmH"/>
    <property type="match status" value="1"/>
</dbReference>
<comment type="catalytic activity">
    <reaction evidence="7">
        <text>cytidine(1402) in 16S rRNA + S-adenosyl-L-methionine = N(4)-methylcytidine(1402) in 16S rRNA + S-adenosyl-L-homocysteine + H(+)</text>
        <dbReference type="Rhea" id="RHEA:42928"/>
        <dbReference type="Rhea" id="RHEA-COMP:10286"/>
        <dbReference type="Rhea" id="RHEA-COMP:10287"/>
        <dbReference type="ChEBI" id="CHEBI:15378"/>
        <dbReference type="ChEBI" id="CHEBI:57856"/>
        <dbReference type="ChEBI" id="CHEBI:59789"/>
        <dbReference type="ChEBI" id="CHEBI:74506"/>
        <dbReference type="ChEBI" id="CHEBI:82748"/>
        <dbReference type="EC" id="2.1.1.199"/>
    </reaction>
</comment>
<dbReference type="KEGG" id="ljf:FI9785_1238"/>
<feature type="binding site" evidence="7">
    <location>
        <position position="109"/>
    </location>
    <ligand>
        <name>S-adenosyl-L-methionine</name>
        <dbReference type="ChEBI" id="CHEBI:59789"/>
    </ligand>
</feature>
<keyword evidence="3 7" id="KW-0698">rRNA processing</keyword>
<gene>
    <name evidence="9" type="primary">mraW</name>
    <name evidence="7" type="synonym">rsmH</name>
    <name evidence="9" type="ordered locus">FI9785_1238</name>
</gene>
<dbReference type="PIRSF" id="PIRSF004486">
    <property type="entry name" value="MraW"/>
    <property type="match status" value="1"/>
</dbReference>
<feature type="binding site" evidence="7">
    <location>
        <position position="131"/>
    </location>
    <ligand>
        <name>S-adenosyl-L-methionine</name>
        <dbReference type="ChEBI" id="CHEBI:59789"/>
    </ligand>
</feature>
<dbReference type="AlphaFoldDB" id="D0R4T6"/>
<dbReference type="PANTHER" id="PTHR11265">
    <property type="entry name" value="S-ADENOSYL-METHYLTRANSFERASE MRAW"/>
    <property type="match status" value="1"/>
</dbReference>
<feature type="region of interest" description="Disordered" evidence="8">
    <location>
        <begin position="319"/>
        <end position="340"/>
    </location>
</feature>
<comment type="subcellular location">
    <subcellularLocation>
        <location evidence="7">Cytoplasm</location>
    </subcellularLocation>
</comment>